<dbReference type="SUPFAM" id="SSF56349">
    <property type="entry name" value="DNA breaking-rejoining enzymes"/>
    <property type="match status" value="1"/>
</dbReference>
<feature type="domain" description="Tyr recombinase" evidence="5">
    <location>
        <begin position="177"/>
        <end position="351"/>
    </location>
</feature>
<protein>
    <recommendedName>
        <fullName evidence="5">Tyr recombinase domain-containing protein</fullName>
    </recommendedName>
</protein>
<dbReference type="Pfam" id="PF00589">
    <property type="entry name" value="Phage_integrase"/>
    <property type="match status" value="1"/>
</dbReference>
<comment type="caution">
    <text evidence="6">The sequence shown here is derived from an EMBL/GenBank/DDBJ whole genome shotgun (WGS) entry which is preliminary data.</text>
</comment>
<evidence type="ECO:0000256" key="2">
    <source>
        <dbReference type="ARBA" id="ARBA00022908"/>
    </source>
</evidence>
<dbReference type="PANTHER" id="PTHR30629:SF2">
    <property type="entry name" value="PROPHAGE INTEGRASE INTS-RELATED"/>
    <property type="match status" value="1"/>
</dbReference>
<dbReference type="InterPro" id="IPR013762">
    <property type="entry name" value="Integrase-like_cat_sf"/>
</dbReference>
<dbReference type="GO" id="GO:0003677">
    <property type="term" value="F:DNA binding"/>
    <property type="evidence" value="ECO:0007669"/>
    <property type="project" value="UniProtKB-KW"/>
</dbReference>
<dbReference type="PANTHER" id="PTHR30629">
    <property type="entry name" value="PROPHAGE INTEGRASE"/>
    <property type="match status" value="1"/>
</dbReference>
<keyword evidence="3" id="KW-0238">DNA-binding</keyword>
<dbReference type="AlphaFoldDB" id="X7F327"/>
<keyword evidence="4" id="KW-0233">DNA recombination</keyword>
<dbReference type="EMBL" id="JAME01000098">
    <property type="protein sequence ID" value="ETX26486.1"/>
    <property type="molecule type" value="Genomic_DNA"/>
</dbReference>
<reference evidence="6 7" key="1">
    <citation type="submission" date="2014-01" db="EMBL/GenBank/DDBJ databases">
        <title>Roseivivax isoporae LMG 25204 Genome Sequencing.</title>
        <authorList>
            <person name="Lai Q."/>
            <person name="Li G."/>
            <person name="Shao Z."/>
        </authorList>
    </citation>
    <scope>NUCLEOTIDE SEQUENCE [LARGE SCALE GENOMIC DNA]</scope>
    <source>
        <strain evidence="6 7">LMG 25204</strain>
    </source>
</reference>
<comment type="similarity">
    <text evidence="1">Belongs to the 'phage' integrase family.</text>
</comment>
<name>X7F327_9RHOB</name>
<sequence length="360" mass="39499">MRVRFRGYVPEKMKSGETRHRVRVEGNPKKRIVIPVGPDDPSFSEHYHAARAGQKLAAQKPKVALVGSLDALADDYLTNLEAQVGASRASPLTLKQRRALLKKACDFLSPEGDRMGSLHRDLPRPAILHVIDQFGAKTGAADNCRKALSAMYTWSVDRGKMDHNPVAGIARVHSYKGGAAPWSPEDVRKFMRHHPEGSVARMWLILAMLTGARRGDLAILGRQHEVKRDGIMWLEWQPGKKGSAAMALPMAPQLYEASRAMKVQGPTYLLTQYGKPMASPDALGRKVEKWTAAAGLTRRSSHGLRKALGTILGELGCSELQIMAILAHTNPTTSSIYTKGAERRRMAASAMETLGSVALW</sequence>
<organism evidence="6 7">
    <name type="scientific">Roseivivax isoporae LMG 25204</name>
    <dbReference type="NCBI Taxonomy" id="1449351"/>
    <lineage>
        <taxon>Bacteria</taxon>
        <taxon>Pseudomonadati</taxon>
        <taxon>Pseudomonadota</taxon>
        <taxon>Alphaproteobacteria</taxon>
        <taxon>Rhodobacterales</taxon>
        <taxon>Roseobacteraceae</taxon>
        <taxon>Roseivivax</taxon>
    </lineage>
</organism>
<dbReference type="RefSeq" id="WP_051492384.1">
    <property type="nucleotide sequence ID" value="NZ_JAME01000098.1"/>
</dbReference>
<dbReference type="Gene3D" id="1.10.150.130">
    <property type="match status" value="1"/>
</dbReference>
<accession>X7F327</accession>
<dbReference type="GO" id="GO:0006310">
    <property type="term" value="P:DNA recombination"/>
    <property type="evidence" value="ECO:0007669"/>
    <property type="project" value="UniProtKB-KW"/>
</dbReference>
<dbReference type="InterPro" id="IPR011010">
    <property type="entry name" value="DNA_brk_join_enz"/>
</dbReference>
<dbReference type="InterPro" id="IPR002104">
    <property type="entry name" value="Integrase_catalytic"/>
</dbReference>
<dbReference type="InterPro" id="IPR050808">
    <property type="entry name" value="Phage_Integrase"/>
</dbReference>
<dbReference type="GO" id="GO:0015074">
    <property type="term" value="P:DNA integration"/>
    <property type="evidence" value="ECO:0007669"/>
    <property type="project" value="UniProtKB-KW"/>
</dbReference>
<dbReference type="eggNOG" id="COG0582">
    <property type="taxonomic scope" value="Bacteria"/>
</dbReference>
<dbReference type="STRING" id="1449351.RISW2_23970"/>
<evidence type="ECO:0000259" key="5">
    <source>
        <dbReference type="PROSITE" id="PS51898"/>
    </source>
</evidence>
<dbReference type="InterPro" id="IPR010998">
    <property type="entry name" value="Integrase_recombinase_N"/>
</dbReference>
<evidence type="ECO:0000256" key="3">
    <source>
        <dbReference type="ARBA" id="ARBA00023125"/>
    </source>
</evidence>
<evidence type="ECO:0000313" key="7">
    <source>
        <dbReference type="Proteomes" id="UP000023430"/>
    </source>
</evidence>
<gene>
    <name evidence="6" type="ORF">RISW2_23970</name>
</gene>
<keyword evidence="2" id="KW-0229">DNA integration</keyword>
<evidence type="ECO:0000313" key="6">
    <source>
        <dbReference type="EMBL" id="ETX26486.1"/>
    </source>
</evidence>
<dbReference type="Gene3D" id="1.10.443.10">
    <property type="entry name" value="Intergrase catalytic core"/>
    <property type="match status" value="1"/>
</dbReference>
<dbReference type="PROSITE" id="PS51898">
    <property type="entry name" value="TYR_RECOMBINASE"/>
    <property type="match status" value="1"/>
</dbReference>
<dbReference type="Proteomes" id="UP000023430">
    <property type="component" value="Unassembled WGS sequence"/>
</dbReference>
<proteinExistence type="inferred from homology"/>
<evidence type="ECO:0000256" key="1">
    <source>
        <dbReference type="ARBA" id="ARBA00008857"/>
    </source>
</evidence>
<keyword evidence="7" id="KW-1185">Reference proteome</keyword>
<evidence type="ECO:0000256" key="4">
    <source>
        <dbReference type="ARBA" id="ARBA00023172"/>
    </source>
</evidence>